<comment type="caution">
    <text evidence="1">The sequence shown here is derived from an EMBL/GenBank/DDBJ whole genome shotgun (WGS) entry which is preliminary data.</text>
</comment>
<evidence type="ECO:0000313" key="2">
    <source>
        <dbReference type="Proteomes" id="UP000664417"/>
    </source>
</evidence>
<dbReference type="Proteomes" id="UP000664417">
    <property type="component" value="Unassembled WGS sequence"/>
</dbReference>
<proteinExistence type="predicted"/>
<gene>
    <name evidence="1" type="ORF">J3U88_01155</name>
</gene>
<name>A0A8J7QDG2_9BACT</name>
<accession>A0A8J7QDG2</accession>
<sequence length="175" mass="20601">MTNLFNHDELELKAVEKTWTAEFLLKQDGIFYLKDIVEKLEIDAAKIKRLVRQMREDGKNPWVLAGIRKVWNHWVIRMTVFAPFYRENLRRTYKKVDPNWDGNTLLSQEGVFYLSDVCKLIPFSAHQLRYQAKKMANSREKIGVFKDPDTKGYAVDMAVFSPWIRAVWQDTGVSK</sequence>
<protein>
    <submittedName>
        <fullName evidence="1">Uncharacterized protein</fullName>
    </submittedName>
</protein>
<dbReference type="EMBL" id="JAFREP010000001">
    <property type="protein sequence ID" value="MBO1317048.1"/>
    <property type="molecule type" value="Genomic_DNA"/>
</dbReference>
<keyword evidence="2" id="KW-1185">Reference proteome</keyword>
<organism evidence="1 2">
    <name type="scientific">Acanthopleuribacter pedis</name>
    <dbReference type="NCBI Taxonomy" id="442870"/>
    <lineage>
        <taxon>Bacteria</taxon>
        <taxon>Pseudomonadati</taxon>
        <taxon>Acidobacteriota</taxon>
        <taxon>Holophagae</taxon>
        <taxon>Acanthopleuribacterales</taxon>
        <taxon>Acanthopleuribacteraceae</taxon>
        <taxon>Acanthopleuribacter</taxon>
    </lineage>
</organism>
<dbReference type="RefSeq" id="WP_207856284.1">
    <property type="nucleotide sequence ID" value="NZ_JAFREP010000001.1"/>
</dbReference>
<evidence type="ECO:0000313" key="1">
    <source>
        <dbReference type="EMBL" id="MBO1317048.1"/>
    </source>
</evidence>
<dbReference type="AlphaFoldDB" id="A0A8J7QDG2"/>
<reference evidence="1" key="1">
    <citation type="submission" date="2021-03" db="EMBL/GenBank/DDBJ databases">
        <authorList>
            <person name="Wang G."/>
        </authorList>
    </citation>
    <scope>NUCLEOTIDE SEQUENCE</scope>
    <source>
        <strain evidence="1">KCTC 12899</strain>
    </source>
</reference>